<feature type="domain" description="Pyruvate carboxyltransferase" evidence="8">
    <location>
        <begin position="9"/>
        <end position="260"/>
    </location>
</feature>
<comment type="catalytic activity">
    <reaction evidence="6">
        <text>(S)-4-hydroxy-2-oxopentanoate = acetaldehyde + pyruvate</text>
        <dbReference type="Rhea" id="RHEA:22624"/>
        <dbReference type="ChEBI" id="CHEBI:15343"/>
        <dbReference type="ChEBI" id="CHEBI:15361"/>
        <dbReference type="ChEBI" id="CHEBI:73143"/>
        <dbReference type="EC" id="4.1.3.39"/>
    </reaction>
</comment>
<keyword evidence="3 6" id="KW-0464">Manganese</keyword>
<gene>
    <name evidence="9" type="primary">dmpG</name>
    <name evidence="9" type="ORF">CFP75_24280</name>
</gene>
<feature type="active site" description="Proton acceptor" evidence="6">
    <location>
        <position position="21"/>
    </location>
</feature>
<evidence type="ECO:0000259" key="8">
    <source>
        <dbReference type="PROSITE" id="PS50991"/>
    </source>
</evidence>
<dbReference type="InterPro" id="IPR013785">
    <property type="entry name" value="Aldolase_TIM"/>
</dbReference>
<feature type="binding site" evidence="6">
    <location>
        <position position="199"/>
    </location>
    <ligand>
        <name>Mn(2+)</name>
        <dbReference type="ChEBI" id="CHEBI:29035"/>
    </ligand>
</feature>
<dbReference type="HAMAP" id="MF_01656">
    <property type="entry name" value="HOA"/>
    <property type="match status" value="1"/>
</dbReference>
<evidence type="ECO:0000256" key="3">
    <source>
        <dbReference type="ARBA" id="ARBA00023211"/>
    </source>
</evidence>
<evidence type="ECO:0000256" key="5">
    <source>
        <dbReference type="ARBA" id="ARBA00023518"/>
    </source>
</evidence>
<comment type="similarity">
    <text evidence="1 6">Belongs to the 4-hydroxy-2-oxovalerate aldolase family.</text>
</comment>
<keyword evidence="4 6" id="KW-0456">Lyase</keyword>
<dbReference type="Pfam" id="PF07836">
    <property type="entry name" value="DmpG_comm"/>
    <property type="match status" value="1"/>
</dbReference>
<dbReference type="NCBIfam" id="NF006049">
    <property type="entry name" value="PRK08195.1"/>
    <property type="match status" value="1"/>
</dbReference>
<keyword evidence="2 6" id="KW-0058">Aromatic hydrocarbons catabolism</keyword>
<dbReference type="InterPro" id="IPR012425">
    <property type="entry name" value="DmpG_comm"/>
</dbReference>
<dbReference type="SUPFAM" id="SSF51569">
    <property type="entry name" value="Aldolase"/>
    <property type="match status" value="1"/>
</dbReference>
<feature type="binding site" evidence="6">
    <location>
        <position position="18"/>
    </location>
    <ligand>
        <name>Mn(2+)</name>
        <dbReference type="ChEBI" id="CHEBI:29035"/>
    </ligand>
</feature>
<dbReference type="PANTHER" id="PTHR10277:SF9">
    <property type="entry name" value="2-ISOPROPYLMALATE SYNTHASE 1, CHLOROPLASTIC-RELATED"/>
    <property type="match status" value="1"/>
</dbReference>
<feature type="binding site" evidence="6">
    <location>
        <position position="199"/>
    </location>
    <ligand>
        <name>substrate</name>
    </ligand>
</feature>
<dbReference type="InterPro" id="IPR017629">
    <property type="entry name" value="4OH_2_O-val_aldolase"/>
</dbReference>
<feature type="binding site" evidence="6">
    <location>
        <begin position="17"/>
        <end position="18"/>
    </location>
    <ligand>
        <name>substrate</name>
    </ligand>
</feature>
<evidence type="ECO:0000256" key="4">
    <source>
        <dbReference type="ARBA" id="ARBA00023239"/>
    </source>
</evidence>
<feature type="site" description="Transition state stabilizer" evidence="6">
    <location>
        <position position="17"/>
    </location>
</feature>
<name>A0A229RL20_AMYAL</name>
<dbReference type="OrthoDB" id="9803573at2"/>
<feature type="binding site" evidence="6">
    <location>
        <position position="201"/>
    </location>
    <ligand>
        <name>Mn(2+)</name>
        <dbReference type="ChEBI" id="CHEBI:29035"/>
    </ligand>
</feature>
<organism evidence="9 10">
    <name type="scientific">Amycolatopsis alba DSM 44262</name>
    <dbReference type="NCBI Taxonomy" id="1125972"/>
    <lineage>
        <taxon>Bacteria</taxon>
        <taxon>Bacillati</taxon>
        <taxon>Actinomycetota</taxon>
        <taxon>Actinomycetes</taxon>
        <taxon>Pseudonocardiales</taxon>
        <taxon>Pseudonocardiaceae</taxon>
        <taxon>Amycolatopsis</taxon>
    </lineage>
</organism>
<dbReference type="AlphaFoldDB" id="A0A229RL20"/>
<dbReference type="RefSeq" id="WP_020636103.1">
    <property type="nucleotide sequence ID" value="NZ_KB913032.1"/>
</dbReference>
<keyword evidence="10" id="KW-1185">Reference proteome</keyword>
<dbReference type="InterPro" id="IPR000891">
    <property type="entry name" value="PYR_CT"/>
</dbReference>
<dbReference type="GO" id="GO:0008701">
    <property type="term" value="F:4-hydroxy-2-oxovalerate aldolase activity"/>
    <property type="evidence" value="ECO:0007669"/>
    <property type="project" value="UniProtKB-UniRule"/>
</dbReference>
<dbReference type="GO" id="GO:0003852">
    <property type="term" value="F:2-isopropylmalate synthase activity"/>
    <property type="evidence" value="ECO:0007669"/>
    <property type="project" value="TreeGrafter"/>
</dbReference>
<dbReference type="PROSITE" id="PS50991">
    <property type="entry name" value="PYR_CT"/>
    <property type="match status" value="1"/>
</dbReference>
<proteinExistence type="inferred from homology"/>
<dbReference type="GO" id="GO:0009098">
    <property type="term" value="P:L-leucine biosynthetic process"/>
    <property type="evidence" value="ECO:0007669"/>
    <property type="project" value="TreeGrafter"/>
</dbReference>
<dbReference type="PANTHER" id="PTHR10277">
    <property type="entry name" value="HOMOCITRATE SYNTHASE-RELATED"/>
    <property type="match status" value="1"/>
</dbReference>
<evidence type="ECO:0000256" key="7">
    <source>
        <dbReference type="NCBIfam" id="TIGR03217"/>
    </source>
</evidence>
<dbReference type="EMBL" id="NMQU01000076">
    <property type="protein sequence ID" value="OXM47360.1"/>
    <property type="molecule type" value="Genomic_DNA"/>
</dbReference>
<feature type="binding site" evidence="6">
    <location>
        <position position="172"/>
    </location>
    <ligand>
        <name>substrate</name>
    </ligand>
</feature>
<sequence length="341" mass="36010">MVKHGEVPVTICDSTLRDGSHAVAHQLSIEDIRTYSQAADRAGVDVVEVGHGNGLGASSIQIGLAAVDDLTMLRTAKAQLRNARLGVMSLPGFSCIERHLKPAIDCGVDEVRVGAHCTEANVTQQQMTLLDSMGVEVKGILLMTHMISADELLAQAKLMQGYGAKAVILMDSAGAYTRYDVQEKVGTLVDRLNIEVGFHAHNNRGLAVANALTAIESGASIIDVTARGFGAGAGNAALELLAANVRNSAIKTRLRFFESLDAAELAHSTFVKRVPTNDAITITSGIAGVFSGFAGPTRKAAAKFKVDPRQILMKLGERRVVAGQEDVILEVATSISAGQEQ</sequence>
<comment type="caution">
    <text evidence="9">The sequence shown here is derived from an EMBL/GenBank/DDBJ whole genome shotgun (WGS) entry which is preliminary data.</text>
</comment>
<evidence type="ECO:0000256" key="6">
    <source>
        <dbReference type="HAMAP-Rule" id="MF_01656"/>
    </source>
</evidence>
<comment type="catalytic activity">
    <reaction evidence="5">
        <text>(S)-4-hydroxy-2-oxohexanoate = propanal + pyruvate</text>
        <dbReference type="Rhea" id="RHEA:36003"/>
        <dbReference type="ChEBI" id="CHEBI:15361"/>
        <dbReference type="ChEBI" id="CHEBI:17153"/>
        <dbReference type="ChEBI" id="CHEBI:73142"/>
        <dbReference type="EC" id="4.1.3.43"/>
    </reaction>
    <physiologicalReaction direction="left-to-right" evidence="5">
        <dbReference type="Rhea" id="RHEA:36004"/>
    </physiologicalReaction>
</comment>
<accession>A0A229RL20</accession>
<dbReference type="Pfam" id="PF00682">
    <property type="entry name" value="HMGL-like"/>
    <property type="match status" value="1"/>
</dbReference>
<dbReference type="Proteomes" id="UP000215563">
    <property type="component" value="Unassembled WGS sequence"/>
</dbReference>
<evidence type="ECO:0000256" key="1">
    <source>
        <dbReference type="ARBA" id="ARBA00008944"/>
    </source>
</evidence>
<dbReference type="InterPro" id="IPR050073">
    <property type="entry name" value="2-IPM_HCS-like"/>
</dbReference>
<comment type="caution">
    <text evidence="6">Lacks conserved residue(s) required for the propagation of feature annotation.</text>
</comment>
<dbReference type="GO" id="GO:0030145">
    <property type="term" value="F:manganese ion binding"/>
    <property type="evidence" value="ECO:0007669"/>
    <property type="project" value="UniProtKB-UniRule"/>
</dbReference>
<keyword evidence="6" id="KW-0479">Metal-binding</keyword>
<dbReference type="Gene3D" id="1.10.8.60">
    <property type="match status" value="1"/>
</dbReference>
<evidence type="ECO:0000313" key="10">
    <source>
        <dbReference type="Proteomes" id="UP000215563"/>
    </source>
</evidence>
<evidence type="ECO:0000313" key="9">
    <source>
        <dbReference type="EMBL" id="OXM47360.1"/>
    </source>
</evidence>
<dbReference type="NCBIfam" id="TIGR03217">
    <property type="entry name" value="4OH_2_O_val_ald"/>
    <property type="match status" value="1"/>
</dbReference>
<protein>
    <recommendedName>
        <fullName evidence="6 7">4-hydroxy-2-oxovalerate aldolase</fullName>
        <shortName evidence="6">HOA</shortName>
        <ecNumber evidence="6 7">4.1.3.39</ecNumber>
    </recommendedName>
    <alternativeName>
        <fullName evidence="6">4-hydroxy-2-keto-pentanoic acid aldolase</fullName>
    </alternativeName>
    <alternativeName>
        <fullName evidence="6">4-hydroxy-2-oxopentanoate aldolase</fullName>
    </alternativeName>
</protein>
<reference evidence="9 10" key="1">
    <citation type="submission" date="2017-07" db="EMBL/GenBank/DDBJ databases">
        <title>Amycolatopsis alba DSM 44262 Genome sequencing and assembly.</title>
        <authorList>
            <person name="Kaur N."/>
            <person name="Mayilraj S."/>
        </authorList>
    </citation>
    <scope>NUCLEOTIDE SEQUENCE [LARGE SCALE GENOMIC DNA]</scope>
    <source>
        <strain evidence="9 10">DSM 44262</strain>
    </source>
</reference>
<dbReference type="Gene3D" id="3.20.20.70">
    <property type="entry name" value="Aldolase class I"/>
    <property type="match status" value="1"/>
</dbReference>
<evidence type="ECO:0000256" key="2">
    <source>
        <dbReference type="ARBA" id="ARBA00022797"/>
    </source>
</evidence>
<dbReference type="EC" id="4.1.3.39" evidence="6 7"/>
<dbReference type="SUPFAM" id="SSF89000">
    <property type="entry name" value="post-HMGL domain-like"/>
    <property type="match status" value="1"/>
</dbReference>